<feature type="region of interest" description="Disordered" evidence="1">
    <location>
        <begin position="55"/>
        <end position="110"/>
    </location>
</feature>
<proteinExistence type="predicted"/>
<evidence type="ECO:0000313" key="2">
    <source>
        <dbReference type="EMBL" id="KAG5408995.1"/>
    </source>
</evidence>
<accession>A0ABQ7NDL7</accession>
<feature type="compositionally biased region" description="Basic and acidic residues" evidence="1">
    <location>
        <begin position="87"/>
        <end position="110"/>
    </location>
</feature>
<protein>
    <submittedName>
        <fullName evidence="2">Uncharacterized protein</fullName>
    </submittedName>
</protein>
<dbReference type="EMBL" id="JADBGQ010000002">
    <property type="protein sequence ID" value="KAG5408995.1"/>
    <property type="molecule type" value="Genomic_DNA"/>
</dbReference>
<comment type="caution">
    <text evidence="2">The sequence shown here is derived from an EMBL/GenBank/DDBJ whole genome shotgun (WGS) entry which is preliminary data.</text>
</comment>
<sequence length="645" mass="72360">VLECHMEFLGTFGCIWSLKDVKQVIIGRAEHGSESDPVKSLAIFIPLEAQSDLPKATHRGRSHLTPLSERPPKATPRGRSRLYGETTRSEARSDLSERPTEVAPEGRSDLSERHAEVAPRLLLGRFLFYLRAFWSFHYARFTFLKPISILDHPRSNPYAHEFSFPLVKKVEGLEGQEELCFINNNGSWYKKEPNFQYNNYQQKSYPNNQQSGYPPRNNQQSSYQPQQNPLSGSSAPQESSTDTLLKQILESQTRSEKHVGYELKNLHSKIDGSYNELNNKFSHLASTVKGISQLRLNQDTMETRVKELGECLGSWTSVGLSSISSVQLLGTAGGQLNPVNGAFWFGSVWASPGRLLGETMVRVQDGSTKWVLGFGQGAGKLPECELRLSDRFAKGRKGEKPPRGGYGAVMGRLWDGFGKKGWDFGNCSPRRLGTKHKENTESWSDSQSKTHGGVKAIKRQFWERSRGKVMNDFLVKGISQLRLNQDTMETRVKELGESGGQLNPVNGAFWFGSVWASPGRLLGETMVRVQDGSTKWVLGFGQGAGKLPECELRLSDRFAKRRKGEKPPRGGYGAVMGRLWDGFGKKGWDFGNFSPRQLGTKHKENTESWSDSQSKTHGGVKAIKRQFWERSRGKVMNDFLVAFDP</sequence>
<gene>
    <name evidence="2" type="primary">A02g501740.1_BraROA</name>
    <name evidence="2" type="ORF">IGI04_005315</name>
</gene>
<organism evidence="2 3">
    <name type="scientific">Brassica rapa subsp. trilocularis</name>
    <dbReference type="NCBI Taxonomy" id="1813537"/>
    <lineage>
        <taxon>Eukaryota</taxon>
        <taxon>Viridiplantae</taxon>
        <taxon>Streptophyta</taxon>
        <taxon>Embryophyta</taxon>
        <taxon>Tracheophyta</taxon>
        <taxon>Spermatophyta</taxon>
        <taxon>Magnoliopsida</taxon>
        <taxon>eudicotyledons</taxon>
        <taxon>Gunneridae</taxon>
        <taxon>Pentapetalae</taxon>
        <taxon>rosids</taxon>
        <taxon>malvids</taxon>
        <taxon>Brassicales</taxon>
        <taxon>Brassicaceae</taxon>
        <taxon>Brassiceae</taxon>
        <taxon>Brassica</taxon>
    </lineage>
</organism>
<reference evidence="2 3" key="1">
    <citation type="submission" date="2021-03" db="EMBL/GenBank/DDBJ databases">
        <authorList>
            <person name="King G.J."/>
            <person name="Bancroft I."/>
            <person name="Baten A."/>
            <person name="Bloomfield J."/>
            <person name="Borpatragohain P."/>
            <person name="He Z."/>
            <person name="Irish N."/>
            <person name="Irwin J."/>
            <person name="Liu K."/>
            <person name="Mauleon R.P."/>
            <person name="Moore J."/>
            <person name="Morris R."/>
            <person name="Ostergaard L."/>
            <person name="Wang B."/>
            <person name="Wells R."/>
        </authorList>
    </citation>
    <scope>NUCLEOTIDE SEQUENCE [LARGE SCALE GENOMIC DNA]</scope>
    <source>
        <strain evidence="2">R-o-18</strain>
        <tissue evidence="2">Leaf</tissue>
    </source>
</reference>
<feature type="region of interest" description="Disordered" evidence="1">
    <location>
        <begin position="199"/>
        <end position="242"/>
    </location>
</feature>
<name>A0ABQ7NDL7_BRACM</name>
<keyword evidence="3" id="KW-1185">Reference proteome</keyword>
<feature type="compositionally biased region" description="Polar residues" evidence="1">
    <location>
        <begin position="199"/>
        <end position="212"/>
    </location>
</feature>
<feature type="compositionally biased region" description="Low complexity" evidence="1">
    <location>
        <begin position="214"/>
        <end position="231"/>
    </location>
</feature>
<evidence type="ECO:0000313" key="3">
    <source>
        <dbReference type="Proteomes" id="UP000823674"/>
    </source>
</evidence>
<feature type="region of interest" description="Disordered" evidence="1">
    <location>
        <begin position="597"/>
        <end position="617"/>
    </location>
</feature>
<feature type="compositionally biased region" description="Polar residues" evidence="1">
    <location>
        <begin position="607"/>
        <end position="616"/>
    </location>
</feature>
<feature type="non-terminal residue" evidence="2">
    <location>
        <position position="1"/>
    </location>
</feature>
<evidence type="ECO:0000256" key="1">
    <source>
        <dbReference type="SAM" id="MobiDB-lite"/>
    </source>
</evidence>
<feature type="compositionally biased region" description="Polar residues" evidence="1">
    <location>
        <begin position="232"/>
        <end position="242"/>
    </location>
</feature>
<dbReference type="Proteomes" id="UP000823674">
    <property type="component" value="Chromosome A02"/>
</dbReference>